<keyword evidence="10" id="KW-1185">Reference proteome</keyword>
<dbReference type="Gene3D" id="3.40.50.280">
    <property type="entry name" value="Cobalamin-binding domain"/>
    <property type="match status" value="1"/>
</dbReference>
<keyword evidence="3" id="KW-0808">Transferase</keyword>
<name>A0ABT1NIW6_9FIRM</name>
<dbReference type="SFLD" id="SFLDG01123">
    <property type="entry name" value="methyltransferase_(Class_B)"/>
    <property type="match status" value="1"/>
</dbReference>
<dbReference type="InterPro" id="IPR006158">
    <property type="entry name" value="Cobalamin-bd"/>
</dbReference>
<keyword evidence="7" id="KW-0411">Iron-sulfur</keyword>
<keyword evidence="6" id="KW-0408">Iron</keyword>
<dbReference type="SFLD" id="SFLDS00029">
    <property type="entry name" value="Radical_SAM"/>
    <property type="match status" value="1"/>
</dbReference>
<keyword evidence="4" id="KW-0949">S-adenosyl-L-methionine</keyword>
<comment type="cofactor">
    <cofactor evidence="1">
        <name>[4Fe-4S] cluster</name>
        <dbReference type="ChEBI" id="CHEBI:49883"/>
    </cofactor>
</comment>
<dbReference type="Pfam" id="PF04055">
    <property type="entry name" value="Radical_SAM"/>
    <property type="match status" value="1"/>
</dbReference>
<dbReference type="EMBL" id="JAJEKE010000018">
    <property type="protein sequence ID" value="MCQ1531116.1"/>
    <property type="molecule type" value="Genomic_DNA"/>
</dbReference>
<evidence type="ECO:0000259" key="8">
    <source>
        <dbReference type="PROSITE" id="PS51918"/>
    </source>
</evidence>
<dbReference type="InterPro" id="IPR034466">
    <property type="entry name" value="Methyltransferase_Class_B"/>
</dbReference>
<organism evidence="9 10">
    <name type="scientific">Lutispora saccharofermentans</name>
    <dbReference type="NCBI Taxonomy" id="3024236"/>
    <lineage>
        <taxon>Bacteria</taxon>
        <taxon>Bacillati</taxon>
        <taxon>Bacillota</taxon>
        <taxon>Clostridia</taxon>
        <taxon>Lutisporales</taxon>
        <taxon>Lutisporaceae</taxon>
        <taxon>Lutispora</taxon>
    </lineage>
</organism>
<gene>
    <name evidence="9" type="ORF">LJD61_16440</name>
</gene>
<accession>A0ABT1NIW6</accession>
<proteinExistence type="predicted"/>
<reference evidence="9 10" key="1">
    <citation type="submission" date="2021-10" db="EMBL/GenBank/DDBJ databases">
        <title>Lutispora strain m25 sp. nov., a thermophilic, non-spore-forming bacterium isolated from a lab-scale methanogenic bioreactor digesting anaerobic sludge.</title>
        <authorList>
            <person name="El Houari A."/>
            <person name="Mcdonald J."/>
        </authorList>
    </citation>
    <scope>NUCLEOTIDE SEQUENCE [LARGE SCALE GENOMIC DNA]</scope>
    <source>
        <strain evidence="10">m25</strain>
    </source>
</reference>
<dbReference type="PANTHER" id="PTHR43409">
    <property type="entry name" value="ANAEROBIC MAGNESIUM-PROTOPORPHYRIN IX MONOMETHYL ESTER CYCLASE-RELATED"/>
    <property type="match status" value="1"/>
</dbReference>
<dbReference type="InterPro" id="IPR051198">
    <property type="entry name" value="BchE-like"/>
</dbReference>
<dbReference type="CDD" id="cd01335">
    <property type="entry name" value="Radical_SAM"/>
    <property type="match status" value="1"/>
</dbReference>
<keyword evidence="2" id="KW-0489">Methyltransferase</keyword>
<evidence type="ECO:0000313" key="10">
    <source>
        <dbReference type="Proteomes" id="UP001651880"/>
    </source>
</evidence>
<dbReference type="Pfam" id="PF02310">
    <property type="entry name" value="B12-binding"/>
    <property type="match status" value="1"/>
</dbReference>
<dbReference type="Gene3D" id="3.80.30.20">
    <property type="entry name" value="tm_1862 like domain"/>
    <property type="match status" value="1"/>
</dbReference>
<dbReference type="InterPro" id="IPR023404">
    <property type="entry name" value="rSAM_horseshoe"/>
</dbReference>
<keyword evidence="5" id="KW-0479">Metal-binding</keyword>
<dbReference type="PROSITE" id="PS51918">
    <property type="entry name" value="RADICAL_SAM"/>
    <property type="match status" value="1"/>
</dbReference>
<evidence type="ECO:0000256" key="7">
    <source>
        <dbReference type="ARBA" id="ARBA00023014"/>
    </source>
</evidence>
<evidence type="ECO:0000313" key="9">
    <source>
        <dbReference type="EMBL" id="MCQ1531116.1"/>
    </source>
</evidence>
<evidence type="ECO:0000256" key="5">
    <source>
        <dbReference type="ARBA" id="ARBA00022723"/>
    </source>
</evidence>
<dbReference type="SFLD" id="SFLDG01082">
    <property type="entry name" value="B12-binding_domain_containing"/>
    <property type="match status" value="1"/>
</dbReference>
<dbReference type="InterPro" id="IPR007197">
    <property type="entry name" value="rSAM"/>
</dbReference>
<dbReference type="PANTHER" id="PTHR43409:SF7">
    <property type="entry name" value="BLL1977 PROTEIN"/>
    <property type="match status" value="1"/>
</dbReference>
<evidence type="ECO:0000256" key="1">
    <source>
        <dbReference type="ARBA" id="ARBA00001966"/>
    </source>
</evidence>
<comment type="caution">
    <text evidence="9">The sequence shown here is derived from an EMBL/GenBank/DDBJ whole genome shotgun (WGS) entry which is preliminary data.</text>
</comment>
<dbReference type="SUPFAM" id="SSF102114">
    <property type="entry name" value="Radical SAM enzymes"/>
    <property type="match status" value="1"/>
</dbReference>
<dbReference type="InterPro" id="IPR058240">
    <property type="entry name" value="rSAM_sf"/>
</dbReference>
<evidence type="ECO:0000256" key="2">
    <source>
        <dbReference type="ARBA" id="ARBA00022603"/>
    </source>
</evidence>
<protein>
    <submittedName>
        <fullName evidence="9">B12-binding domain-containing radical SAM protein</fullName>
    </submittedName>
</protein>
<dbReference type="SMART" id="SM00729">
    <property type="entry name" value="Elp3"/>
    <property type="match status" value="1"/>
</dbReference>
<dbReference type="RefSeq" id="WP_255228636.1">
    <property type="nucleotide sequence ID" value="NZ_JAJEKE010000018.1"/>
</dbReference>
<dbReference type="InterPro" id="IPR006638">
    <property type="entry name" value="Elp3/MiaA/NifB-like_rSAM"/>
</dbReference>
<dbReference type="Proteomes" id="UP001651880">
    <property type="component" value="Unassembled WGS sequence"/>
</dbReference>
<evidence type="ECO:0000256" key="3">
    <source>
        <dbReference type="ARBA" id="ARBA00022679"/>
    </source>
</evidence>
<feature type="domain" description="Radical SAM core" evidence="8">
    <location>
        <begin position="167"/>
        <end position="384"/>
    </location>
</feature>
<evidence type="ECO:0000256" key="6">
    <source>
        <dbReference type="ARBA" id="ARBA00023004"/>
    </source>
</evidence>
<evidence type="ECO:0000256" key="4">
    <source>
        <dbReference type="ARBA" id="ARBA00022691"/>
    </source>
</evidence>
<sequence>MRVALVVPQNKIMDKNRMSFLNLEDMHEYKARMRLWSCPDLSLLTVAGMFDDGYQIDYIDLNYTDNITNDYDIAFLSPTTSQINEAYHISSYLRSNNTMIVMGGVHVSVRAEEALRYADTIFIGEAEETFPEFLNDLKNNTVRQVYKAQGLPCLAQSPVPRYDLIRDYPYKSIPIQTSRGCPHQCEFCISSTLYGKKVRRKSIEQVKKEFLSIINIWKNPFIFFTDDNMFIDDTYSYQLLDLLEMLKVRWYAFTDASIAERTNLLKKISKSGCNQLLIGFESLSEDNLKMVNDSQWKKGKRKNYNMIIDTIQSFGIGVVGSFVLGLDADTPSVFSDLYEFIQKSCLYATNITVLTPFPGTRIYERLKAEGRIITEDWSRYNGFELTYKPLNITVEEFDNGFKYIYNMLNSSERMIRVMDNFKHIFNEKYKRITHE</sequence>